<evidence type="ECO:0000313" key="2">
    <source>
        <dbReference type="Proteomes" id="UP000738359"/>
    </source>
</evidence>
<gene>
    <name evidence="1" type="primary">NEP3</name>
    <name evidence="1" type="ORF">BGZ70_005113</name>
</gene>
<dbReference type="PANTHER" id="PTHR11733">
    <property type="entry name" value="ZINC METALLOPROTEASE FAMILY M13 NEPRILYSIN-RELATED"/>
    <property type="match status" value="1"/>
</dbReference>
<protein>
    <submittedName>
        <fullName evidence="1">Peptidase M13</fullName>
    </submittedName>
</protein>
<dbReference type="EMBL" id="JAAAHY010000027">
    <property type="protein sequence ID" value="KAF9968297.1"/>
    <property type="molecule type" value="Genomic_DNA"/>
</dbReference>
<dbReference type="SUPFAM" id="SSF55486">
    <property type="entry name" value="Metalloproteases ('zincins'), catalytic domain"/>
    <property type="match status" value="1"/>
</dbReference>
<dbReference type="Gene3D" id="3.40.390.10">
    <property type="entry name" value="Collagenase (Catalytic Domain)"/>
    <property type="match status" value="1"/>
</dbReference>
<dbReference type="OrthoDB" id="6475849at2759"/>
<keyword evidence="2" id="KW-1185">Reference proteome</keyword>
<name>A0A9P6M707_MORAP</name>
<dbReference type="PANTHER" id="PTHR11733:SF167">
    <property type="entry name" value="FI17812P1-RELATED"/>
    <property type="match status" value="1"/>
</dbReference>
<dbReference type="InterPro" id="IPR024079">
    <property type="entry name" value="MetalloPept_cat_dom_sf"/>
</dbReference>
<accession>A0A9P6M707</accession>
<dbReference type="GO" id="GO:0016485">
    <property type="term" value="P:protein processing"/>
    <property type="evidence" value="ECO:0007669"/>
    <property type="project" value="TreeGrafter"/>
</dbReference>
<reference evidence="1" key="1">
    <citation type="journal article" date="2020" name="Fungal Divers.">
        <title>Resolving the Mortierellaceae phylogeny through synthesis of multi-gene phylogenetics and phylogenomics.</title>
        <authorList>
            <person name="Vandepol N."/>
            <person name="Liber J."/>
            <person name="Desiro A."/>
            <person name="Na H."/>
            <person name="Kennedy M."/>
            <person name="Barry K."/>
            <person name="Grigoriev I.V."/>
            <person name="Miller A.N."/>
            <person name="O'Donnell K."/>
            <person name="Stajich J.E."/>
            <person name="Bonito G."/>
        </authorList>
    </citation>
    <scope>NUCLEOTIDE SEQUENCE</scope>
    <source>
        <strain evidence="1">CK1249</strain>
    </source>
</reference>
<dbReference type="InterPro" id="IPR000718">
    <property type="entry name" value="Peptidase_M13"/>
</dbReference>
<sequence length="140" mass="15459">MVISIETALKDSFDRLTWFDHPTITSALKKLNAMIALTGFSDDQLYAESLEALYTNRNCLVESSDFFGNLLRIGACNTETAFNKLNEIVDRKSPTMPSHAVTIYFDQTQNKTEVPVGILSRPSSTATTRIISTSGASVPY</sequence>
<dbReference type="Proteomes" id="UP000738359">
    <property type="component" value="Unassembled WGS sequence"/>
</dbReference>
<dbReference type="GO" id="GO:0004222">
    <property type="term" value="F:metalloendopeptidase activity"/>
    <property type="evidence" value="ECO:0007669"/>
    <property type="project" value="InterPro"/>
</dbReference>
<evidence type="ECO:0000313" key="1">
    <source>
        <dbReference type="EMBL" id="KAF9968297.1"/>
    </source>
</evidence>
<comment type="caution">
    <text evidence="1">The sequence shown here is derived from an EMBL/GenBank/DDBJ whole genome shotgun (WGS) entry which is preliminary data.</text>
</comment>
<dbReference type="AlphaFoldDB" id="A0A9P6M707"/>
<dbReference type="PROSITE" id="PS51885">
    <property type="entry name" value="NEPRILYSIN"/>
    <property type="match status" value="1"/>
</dbReference>
<proteinExistence type="predicted"/>
<dbReference type="GO" id="GO:0005886">
    <property type="term" value="C:plasma membrane"/>
    <property type="evidence" value="ECO:0007669"/>
    <property type="project" value="TreeGrafter"/>
</dbReference>
<organism evidence="1 2">
    <name type="scientific">Mortierella alpina</name>
    <name type="common">Oleaginous fungus</name>
    <name type="synonym">Mortierella renispora</name>
    <dbReference type="NCBI Taxonomy" id="64518"/>
    <lineage>
        <taxon>Eukaryota</taxon>
        <taxon>Fungi</taxon>
        <taxon>Fungi incertae sedis</taxon>
        <taxon>Mucoromycota</taxon>
        <taxon>Mortierellomycotina</taxon>
        <taxon>Mortierellomycetes</taxon>
        <taxon>Mortierellales</taxon>
        <taxon>Mortierellaceae</taxon>
        <taxon>Mortierella</taxon>
    </lineage>
</organism>